<keyword evidence="3 10" id="KW-0812">Transmembrane</keyword>
<accession>A0A5N0E7T4</accession>
<keyword evidence="10" id="KW-0479">Metal-binding</keyword>
<reference evidence="11 12" key="1">
    <citation type="submission" date="2019-09" db="EMBL/GenBank/DDBJ databases">
        <authorList>
            <person name="Wang X."/>
        </authorList>
    </citation>
    <scope>NUCLEOTIDE SEQUENCE [LARGE SCALE GENOMIC DNA]</scope>
    <source>
        <strain evidence="11 12">CICC 11023</strain>
    </source>
</reference>
<comment type="similarity">
    <text evidence="7 10">Belongs to the fluoride channel Fluc/FEX (TC 1.A.43) family.</text>
</comment>
<dbReference type="AlphaFoldDB" id="A0A5N0E7T4"/>
<feature type="binding site" evidence="10">
    <location>
        <position position="72"/>
    </location>
    <ligand>
        <name>Na(+)</name>
        <dbReference type="ChEBI" id="CHEBI:29101"/>
        <note>structural</note>
    </ligand>
</feature>
<proteinExistence type="inferred from homology"/>
<dbReference type="GO" id="GO:0140114">
    <property type="term" value="P:cellular detoxification of fluoride"/>
    <property type="evidence" value="ECO:0007669"/>
    <property type="project" value="UniProtKB-UniRule"/>
</dbReference>
<feature type="transmembrane region" description="Helical" evidence="10">
    <location>
        <begin position="37"/>
        <end position="62"/>
    </location>
</feature>
<feature type="transmembrane region" description="Helical" evidence="10">
    <location>
        <begin position="93"/>
        <end position="115"/>
    </location>
</feature>
<comment type="subcellular location">
    <subcellularLocation>
        <location evidence="1 10">Cell membrane</location>
        <topology evidence="1 10">Multi-pass membrane protein</topology>
    </subcellularLocation>
</comment>
<dbReference type="GO" id="GO:0005886">
    <property type="term" value="C:plasma membrane"/>
    <property type="evidence" value="ECO:0007669"/>
    <property type="project" value="UniProtKB-SubCell"/>
</dbReference>
<comment type="function">
    <text evidence="9 10">Fluoride-specific ion channel. Important for reducing fluoride concentration in the cell, thus reducing its toxicity.</text>
</comment>
<comment type="caution">
    <text evidence="11">The sequence shown here is derived from an EMBL/GenBank/DDBJ whole genome shotgun (WGS) entry which is preliminary data.</text>
</comment>
<dbReference type="Proteomes" id="UP000323876">
    <property type="component" value="Unassembled WGS sequence"/>
</dbReference>
<name>A0A5N0E7T4_9NOCA</name>
<dbReference type="PANTHER" id="PTHR28259">
    <property type="entry name" value="FLUORIDE EXPORT PROTEIN 1-RELATED"/>
    <property type="match status" value="1"/>
</dbReference>
<evidence type="ECO:0000256" key="6">
    <source>
        <dbReference type="ARBA" id="ARBA00023303"/>
    </source>
</evidence>
<keyword evidence="4 10" id="KW-1133">Transmembrane helix</keyword>
<dbReference type="OrthoDB" id="5148600at2"/>
<dbReference type="EMBL" id="VXLC01000015">
    <property type="protein sequence ID" value="KAA8885488.1"/>
    <property type="molecule type" value="Genomic_DNA"/>
</dbReference>
<keyword evidence="10" id="KW-0813">Transport</keyword>
<keyword evidence="5 10" id="KW-0472">Membrane</keyword>
<evidence type="ECO:0000256" key="9">
    <source>
        <dbReference type="ARBA" id="ARBA00049940"/>
    </source>
</evidence>
<evidence type="ECO:0000313" key="12">
    <source>
        <dbReference type="Proteomes" id="UP000323876"/>
    </source>
</evidence>
<dbReference type="GO" id="GO:0046872">
    <property type="term" value="F:metal ion binding"/>
    <property type="evidence" value="ECO:0007669"/>
    <property type="project" value="UniProtKB-KW"/>
</dbReference>
<evidence type="ECO:0000313" key="11">
    <source>
        <dbReference type="EMBL" id="KAA8885488.1"/>
    </source>
</evidence>
<sequence>MNALLVVAGAVLGAPLRYLLDRTVQSRHDSHFPWGTLAVNITGCLILGAVTGAALSAPWMLLAGTGFCGAFTTYSTFSYETVRLAEQRAYRHALLNAAASIAAGLAAAVIGYTIAHTLHG</sequence>
<evidence type="ECO:0000256" key="10">
    <source>
        <dbReference type="HAMAP-Rule" id="MF_00454"/>
    </source>
</evidence>
<dbReference type="RefSeq" id="WP_150405046.1">
    <property type="nucleotide sequence ID" value="NZ_VXLC01000015.1"/>
</dbReference>
<keyword evidence="12" id="KW-1185">Reference proteome</keyword>
<evidence type="ECO:0000256" key="2">
    <source>
        <dbReference type="ARBA" id="ARBA00022475"/>
    </source>
</evidence>
<evidence type="ECO:0000256" key="8">
    <source>
        <dbReference type="ARBA" id="ARBA00035585"/>
    </source>
</evidence>
<keyword evidence="10" id="KW-0406">Ion transport</keyword>
<comment type="caution">
    <text evidence="10">Lacks conserved residue(s) required for the propagation of feature annotation.</text>
</comment>
<evidence type="ECO:0000256" key="4">
    <source>
        <dbReference type="ARBA" id="ARBA00022989"/>
    </source>
</evidence>
<gene>
    <name evidence="10 11" type="primary">crcB</name>
    <name evidence="10" type="synonym">fluC</name>
    <name evidence="11" type="ORF">F3087_28030</name>
</gene>
<comment type="catalytic activity">
    <reaction evidence="8">
        <text>fluoride(in) = fluoride(out)</text>
        <dbReference type="Rhea" id="RHEA:76159"/>
        <dbReference type="ChEBI" id="CHEBI:17051"/>
    </reaction>
    <physiologicalReaction direction="left-to-right" evidence="8">
        <dbReference type="Rhea" id="RHEA:76160"/>
    </physiologicalReaction>
</comment>
<dbReference type="InterPro" id="IPR003691">
    <property type="entry name" value="FluC"/>
</dbReference>
<comment type="activity regulation">
    <text evidence="10">Na(+) is not transported, but it plays an essential structural role and its presence is essential for fluoride channel function.</text>
</comment>
<dbReference type="NCBIfam" id="TIGR00494">
    <property type="entry name" value="crcB"/>
    <property type="match status" value="1"/>
</dbReference>
<feature type="binding site" evidence="10">
    <location>
        <position position="69"/>
    </location>
    <ligand>
        <name>Na(+)</name>
        <dbReference type="ChEBI" id="CHEBI:29101"/>
        <note>structural</note>
    </ligand>
</feature>
<dbReference type="InterPro" id="IPR036259">
    <property type="entry name" value="MFS_trans_sf"/>
</dbReference>
<evidence type="ECO:0000256" key="5">
    <source>
        <dbReference type="ARBA" id="ARBA00023136"/>
    </source>
</evidence>
<keyword evidence="2 10" id="KW-1003">Cell membrane</keyword>
<dbReference type="NCBIfam" id="NF010824">
    <property type="entry name" value="PRK14228.1"/>
    <property type="match status" value="1"/>
</dbReference>
<dbReference type="GO" id="GO:0062054">
    <property type="term" value="F:fluoride channel activity"/>
    <property type="evidence" value="ECO:0007669"/>
    <property type="project" value="UniProtKB-UniRule"/>
</dbReference>
<dbReference type="Pfam" id="PF02537">
    <property type="entry name" value="CRCB"/>
    <property type="match status" value="1"/>
</dbReference>
<evidence type="ECO:0000256" key="3">
    <source>
        <dbReference type="ARBA" id="ARBA00022692"/>
    </source>
</evidence>
<organism evidence="11 12">
    <name type="scientific">Nocardia colli</name>
    <dbReference type="NCBI Taxonomy" id="2545717"/>
    <lineage>
        <taxon>Bacteria</taxon>
        <taxon>Bacillati</taxon>
        <taxon>Actinomycetota</taxon>
        <taxon>Actinomycetes</taxon>
        <taxon>Mycobacteriales</taxon>
        <taxon>Nocardiaceae</taxon>
        <taxon>Nocardia</taxon>
    </lineage>
</organism>
<protein>
    <recommendedName>
        <fullName evidence="10">Fluoride-specific ion channel FluC</fullName>
    </recommendedName>
</protein>
<keyword evidence="6 10" id="KW-0407">Ion channel</keyword>
<evidence type="ECO:0000256" key="7">
    <source>
        <dbReference type="ARBA" id="ARBA00035120"/>
    </source>
</evidence>
<dbReference type="SUPFAM" id="SSF103473">
    <property type="entry name" value="MFS general substrate transporter"/>
    <property type="match status" value="1"/>
</dbReference>
<dbReference type="PANTHER" id="PTHR28259:SF1">
    <property type="entry name" value="FLUORIDE EXPORT PROTEIN 1-RELATED"/>
    <property type="match status" value="1"/>
</dbReference>
<evidence type="ECO:0000256" key="1">
    <source>
        <dbReference type="ARBA" id="ARBA00004651"/>
    </source>
</evidence>
<keyword evidence="10" id="KW-0915">Sodium</keyword>
<dbReference type="HAMAP" id="MF_00454">
    <property type="entry name" value="FluC"/>
    <property type="match status" value="1"/>
</dbReference>